<dbReference type="SUPFAM" id="SSF82282">
    <property type="entry name" value="Homocysteine S-methyltransferase"/>
    <property type="match status" value="1"/>
</dbReference>
<name>A0ABQ5UPC0_9HYPH</name>
<comment type="caution">
    <text evidence="5">The sequence shown here is derived from an EMBL/GenBank/DDBJ whole genome shotgun (WGS) entry which is preliminary data.</text>
</comment>
<evidence type="ECO:0000313" key="5">
    <source>
        <dbReference type="EMBL" id="GLQ17133.1"/>
    </source>
</evidence>
<feature type="binding site" evidence="3">
    <location>
        <position position="289"/>
    </location>
    <ligand>
        <name>Zn(2+)</name>
        <dbReference type="ChEBI" id="CHEBI:29105"/>
    </ligand>
</feature>
<protein>
    <submittedName>
        <fullName evidence="5">Homocysteine S-methyltransferase</fullName>
    </submittedName>
</protein>
<keyword evidence="2 3" id="KW-0808">Transferase</keyword>
<sequence length="304" mass="33588">MTILEKLDRPFLCYTGIETDLIFNQGVDLPGFATFPLLENEEGRELLTKSYLEQVELAREMGCGLMFESVTWVANKDRAAAIGYSANLLEQINVDAVQFIRELRDNICDVPIILSAQVGPRGDGYKPDSQMDDGEAEQYHQHQLAQLAKAKPDIVSAFTISYPEEAIGIVRAAQKHQLPVAISFTVETDGLLPTGMPLGEALDAVDAATDNYAEYFLINCAHPEHFLPNLNDGPWIERIAGMVANASRCSHAELDVATELDDGDPKELGTYFAMIKNTYPHMRIFGGCCGTDMRHMREIALATT</sequence>
<dbReference type="RefSeq" id="WP_284363054.1">
    <property type="nucleotide sequence ID" value="NZ_BSNI01000002.1"/>
</dbReference>
<keyword evidence="6" id="KW-1185">Reference proteome</keyword>
<evidence type="ECO:0000256" key="2">
    <source>
        <dbReference type="ARBA" id="ARBA00022679"/>
    </source>
</evidence>
<gene>
    <name evidence="5" type="ORF">GCM10007879_13820</name>
</gene>
<reference evidence="5" key="2">
    <citation type="submission" date="2023-01" db="EMBL/GenBank/DDBJ databases">
        <title>Draft genome sequence of Maritalea porphyrae strain NBRC 107169.</title>
        <authorList>
            <person name="Sun Q."/>
            <person name="Mori K."/>
        </authorList>
    </citation>
    <scope>NUCLEOTIDE SEQUENCE</scope>
    <source>
        <strain evidence="5">NBRC 107169</strain>
    </source>
</reference>
<feature type="binding site" evidence="3">
    <location>
        <position position="288"/>
    </location>
    <ligand>
        <name>Zn(2+)</name>
        <dbReference type="ChEBI" id="CHEBI:29105"/>
    </ligand>
</feature>
<comment type="cofactor">
    <cofactor evidence="3">
        <name>Zn(2+)</name>
        <dbReference type="ChEBI" id="CHEBI:29105"/>
    </cofactor>
</comment>
<dbReference type="InterPro" id="IPR003726">
    <property type="entry name" value="HCY_dom"/>
</dbReference>
<dbReference type="InterPro" id="IPR036589">
    <property type="entry name" value="HCY_dom_sf"/>
</dbReference>
<evidence type="ECO:0000256" key="1">
    <source>
        <dbReference type="ARBA" id="ARBA00022603"/>
    </source>
</evidence>
<feature type="binding site" evidence="3">
    <location>
        <position position="220"/>
    </location>
    <ligand>
        <name>Zn(2+)</name>
        <dbReference type="ChEBI" id="CHEBI:29105"/>
    </ligand>
</feature>
<dbReference type="Proteomes" id="UP001161405">
    <property type="component" value="Unassembled WGS sequence"/>
</dbReference>
<dbReference type="Gene3D" id="3.20.20.330">
    <property type="entry name" value="Homocysteine-binding-like domain"/>
    <property type="match status" value="1"/>
</dbReference>
<keyword evidence="1 3" id="KW-0489">Methyltransferase</keyword>
<evidence type="ECO:0000259" key="4">
    <source>
        <dbReference type="PROSITE" id="PS50970"/>
    </source>
</evidence>
<proteinExistence type="predicted"/>
<dbReference type="PANTHER" id="PTHR11103:SF18">
    <property type="entry name" value="SLR1189 PROTEIN"/>
    <property type="match status" value="1"/>
</dbReference>
<organism evidence="5 6">
    <name type="scientific">Maritalea porphyrae</name>
    <dbReference type="NCBI Taxonomy" id="880732"/>
    <lineage>
        <taxon>Bacteria</taxon>
        <taxon>Pseudomonadati</taxon>
        <taxon>Pseudomonadota</taxon>
        <taxon>Alphaproteobacteria</taxon>
        <taxon>Hyphomicrobiales</taxon>
        <taxon>Devosiaceae</taxon>
        <taxon>Maritalea</taxon>
    </lineage>
</organism>
<evidence type="ECO:0000313" key="6">
    <source>
        <dbReference type="Proteomes" id="UP001161405"/>
    </source>
</evidence>
<keyword evidence="3" id="KW-0862">Zinc</keyword>
<dbReference type="EMBL" id="BSNI01000002">
    <property type="protein sequence ID" value="GLQ17133.1"/>
    <property type="molecule type" value="Genomic_DNA"/>
</dbReference>
<dbReference type="Pfam" id="PF02574">
    <property type="entry name" value="S-methyl_trans"/>
    <property type="match status" value="1"/>
</dbReference>
<evidence type="ECO:0000256" key="3">
    <source>
        <dbReference type="PROSITE-ProRule" id="PRU00333"/>
    </source>
</evidence>
<reference evidence="5" key="1">
    <citation type="journal article" date="2014" name="Int. J. Syst. Evol. Microbiol.">
        <title>Complete genome of a new Firmicutes species belonging to the dominant human colonic microbiota ('Ruminococcus bicirculans') reveals two chromosomes and a selective capacity to utilize plant glucans.</title>
        <authorList>
            <consortium name="NISC Comparative Sequencing Program"/>
            <person name="Wegmann U."/>
            <person name="Louis P."/>
            <person name="Goesmann A."/>
            <person name="Henrissat B."/>
            <person name="Duncan S.H."/>
            <person name="Flint H.J."/>
        </authorList>
    </citation>
    <scope>NUCLEOTIDE SEQUENCE</scope>
    <source>
        <strain evidence="5">NBRC 107169</strain>
    </source>
</reference>
<feature type="domain" description="Hcy-binding" evidence="4">
    <location>
        <begin position="1"/>
        <end position="303"/>
    </location>
</feature>
<dbReference type="PANTHER" id="PTHR11103">
    <property type="entry name" value="SLR1189 PROTEIN"/>
    <property type="match status" value="1"/>
</dbReference>
<dbReference type="PROSITE" id="PS50970">
    <property type="entry name" value="HCY"/>
    <property type="match status" value="1"/>
</dbReference>
<keyword evidence="3" id="KW-0479">Metal-binding</keyword>
<accession>A0ABQ5UPC0</accession>